<organism evidence="1 2">
    <name type="scientific">Panagrolaimus sp. PS1159</name>
    <dbReference type="NCBI Taxonomy" id="55785"/>
    <lineage>
        <taxon>Eukaryota</taxon>
        <taxon>Metazoa</taxon>
        <taxon>Ecdysozoa</taxon>
        <taxon>Nematoda</taxon>
        <taxon>Chromadorea</taxon>
        <taxon>Rhabditida</taxon>
        <taxon>Tylenchina</taxon>
        <taxon>Panagrolaimomorpha</taxon>
        <taxon>Panagrolaimoidea</taxon>
        <taxon>Panagrolaimidae</taxon>
        <taxon>Panagrolaimus</taxon>
    </lineage>
</organism>
<dbReference type="Proteomes" id="UP000887580">
    <property type="component" value="Unplaced"/>
</dbReference>
<proteinExistence type="predicted"/>
<evidence type="ECO:0000313" key="2">
    <source>
        <dbReference type="WBParaSite" id="PS1159_v2.g7556.t1"/>
    </source>
</evidence>
<evidence type="ECO:0000313" key="1">
    <source>
        <dbReference type="Proteomes" id="UP000887580"/>
    </source>
</evidence>
<name>A0AC35GQ80_9BILA</name>
<protein>
    <submittedName>
        <fullName evidence="2">SET domain-containing protein</fullName>
    </submittedName>
</protein>
<sequence length="206" mass="23184">MRGKRMLGSKAEADDLKIGDNRSYSMRIPGTLKVMNSRNAKEGLVHKVNNSCRPNCIIKWLDSRFWLISTECIAKGAEITVSYRLTWCNTNSPRFCFCKSIECIGMLEDAYELIAFRKSLNGINQDSANFLPFSSTTCPEFTAVPEVSPSSTNIQELAETHSREDFDDGNSLTVDPAAADDVDHEFDNDFDYSFTRNDTETMIEST</sequence>
<accession>A0AC35GQ80</accession>
<reference evidence="2" key="1">
    <citation type="submission" date="2022-11" db="UniProtKB">
        <authorList>
            <consortium name="WormBaseParasite"/>
        </authorList>
    </citation>
    <scope>IDENTIFICATION</scope>
</reference>
<dbReference type="WBParaSite" id="PS1159_v2.g7556.t1">
    <property type="protein sequence ID" value="PS1159_v2.g7556.t1"/>
    <property type="gene ID" value="PS1159_v2.g7556"/>
</dbReference>